<sequence length="407" mass="44861">MWTIWVVIYDIICLTNNVMLMKKICLLLIGLLAMFSCEQENLEGFVQSGAEQVQTRAATSSIADFNQITELDGIPVNVLNVGNTSCRYLSAAPSNNVINLFMKDDKSLRQRWYVRTGNLALAGGNTSISSPPFTPIIRPNGDKTEPVLVGATSSSYIPTSFSFVPLGTYYNIKYHEFSFPSQGPELYLQADTRTGPTLKFKTPNSSDLALWEFVPVGNFRLVNVQYEKVVDAGDFVNRRDISLQGAVFPSLPNDVEHTITVSETIRESSTFTETSGITTQEQSSFNMGLQAGEASLPMINIGGSVSSSTTSSKTKSYAEAGGYDVTVSQTFKVMIPANTACTVEVLKMAYNTSLTYVATFEKLDGAEAGKKFRIKGKWNGIVSTFLYYNIYRAEDNKLIETRIIDEQ</sequence>
<dbReference type="AlphaFoldDB" id="A0A4Q5H8C0"/>
<gene>
    <name evidence="1" type="ORF">EAJ06_20550</name>
</gene>
<dbReference type="EMBL" id="RCXO01000036">
    <property type="protein sequence ID" value="RYT77085.1"/>
    <property type="molecule type" value="Genomic_DNA"/>
</dbReference>
<name>A0A4Q5H8C0_9BACE</name>
<dbReference type="Proteomes" id="UP000291191">
    <property type="component" value="Unassembled WGS sequence"/>
</dbReference>
<dbReference type="Gene3D" id="2.170.15.10">
    <property type="entry name" value="Proaerolysin, chain A, domain 3"/>
    <property type="match status" value="1"/>
</dbReference>
<dbReference type="SUPFAM" id="SSF56973">
    <property type="entry name" value="Aerolisin/ETX pore-forming domain"/>
    <property type="match status" value="1"/>
</dbReference>
<reference evidence="1 2" key="1">
    <citation type="journal article" date="2019" name="Science, e1252229">
        <title>Invertible promoters mediate bacterial phase variation, antibiotic resistance, and host adaptation in the gut.</title>
        <authorList>
            <person name="Jiang X."/>
            <person name="Hall A.B."/>
            <person name="Arthur T.D."/>
            <person name="Plichta D.R."/>
            <person name="Covington C.T."/>
            <person name="Poyet M."/>
            <person name="Crothers J."/>
            <person name="Moses P.L."/>
            <person name="Tolonen A.C."/>
            <person name="Vlamakis H."/>
            <person name="Alm E.J."/>
            <person name="Xavier R.J."/>
        </authorList>
    </citation>
    <scope>NUCLEOTIDE SEQUENCE [LARGE SCALE GENOMIC DNA]</scope>
    <source>
        <strain evidence="2">bf_0095</strain>
    </source>
</reference>
<organism evidence="1 2">
    <name type="scientific">Bacteroides intestinalis</name>
    <dbReference type="NCBI Taxonomy" id="329854"/>
    <lineage>
        <taxon>Bacteria</taxon>
        <taxon>Pseudomonadati</taxon>
        <taxon>Bacteroidota</taxon>
        <taxon>Bacteroidia</taxon>
        <taxon>Bacteroidales</taxon>
        <taxon>Bacteroidaceae</taxon>
        <taxon>Bacteroides</taxon>
    </lineage>
</organism>
<protein>
    <submittedName>
        <fullName evidence="1">Uncharacterized protein</fullName>
    </submittedName>
</protein>
<keyword evidence="2" id="KW-1185">Reference proteome</keyword>
<evidence type="ECO:0000313" key="2">
    <source>
        <dbReference type="Proteomes" id="UP000291191"/>
    </source>
</evidence>
<evidence type="ECO:0000313" key="1">
    <source>
        <dbReference type="EMBL" id="RYT77085.1"/>
    </source>
</evidence>
<accession>A0A4Q5H8C0</accession>
<comment type="caution">
    <text evidence="1">The sequence shown here is derived from an EMBL/GenBank/DDBJ whole genome shotgun (WGS) entry which is preliminary data.</text>
</comment>
<proteinExistence type="predicted"/>